<dbReference type="PATRIC" id="fig|28229.3.peg.3490"/>
<dbReference type="EMBL" id="JQEC01000046">
    <property type="protein sequence ID" value="KGJ90569.1"/>
    <property type="molecule type" value="Genomic_DNA"/>
</dbReference>
<name>A0A099KID3_COLPS</name>
<comment type="caution">
    <text evidence="1">The sequence shown here is derived from an EMBL/GenBank/DDBJ whole genome shotgun (WGS) entry which is preliminary data.</text>
</comment>
<organism evidence="1 2">
    <name type="scientific">Colwellia psychrerythraea</name>
    <name type="common">Vibrio psychroerythus</name>
    <dbReference type="NCBI Taxonomy" id="28229"/>
    <lineage>
        <taxon>Bacteria</taxon>
        <taxon>Pseudomonadati</taxon>
        <taxon>Pseudomonadota</taxon>
        <taxon>Gammaproteobacteria</taxon>
        <taxon>Alteromonadales</taxon>
        <taxon>Colwelliaceae</taxon>
        <taxon>Colwellia</taxon>
    </lineage>
</organism>
<dbReference type="AlphaFoldDB" id="A0A099KID3"/>
<sequence length="60" mass="6449">MNTIAINNTDKVQVEISSNLLTHLLDSGLLHCGDCKCLNAKAKAVIWHTLLASSTNSDVI</sequence>
<reference evidence="1 2" key="1">
    <citation type="submission" date="2014-08" db="EMBL/GenBank/DDBJ databases">
        <title>Genomic and Phenotypic Diversity of Colwellia psychrerythraea strains from Disparate Marine Basins.</title>
        <authorList>
            <person name="Techtmann S.M."/>
            <person name="Stelling S.C."/>
            <person name="Utturkar S.M."/>
            <person name="Alshibli N."/>
            <person name="Harris A."/>
            <person name="Brown S.D."/>
            <person name="Hazen T.C."/>
        </authorList>
    </citation>
    <scope>NUCLEOTIDE SEQUENCE [LARGE SCALE GENOMIC DNA]</scope>
    <source>
        <strain evidence="1 2">GAB14E</strain>
    </source>
</reference>
<accession>A0A099KID3</accession>
<gene>
    <name evidence="1" type="ORF">GAB14E_3569</name>
</gene>
<dbReference type="OrthoDB" id="6228682at2"/>
<dbReference type="Proteomes" id="UP000029868">
    <property type="component" value="Unassembled WGS sequence"/>
</dbReference>
<evidence type="ECO:0000313" key="1">
    <source>
        <dbReference type="EMBL" id="KGJ90569.1"/>
    </source>
</evidence>
<dbReference type="RefSeq" id="WP_033083483.1">
    <property type="nucleotide sequence ID" value="NZ_JQEC01000046.1"/>
</dbReference>
<protein>
    <submittedName>
        <fullName evidence="1">Uncharacterized protein</fullName>
    </submittedName>
</protein>
<proteinExistence type="predicted"/>
<evidence type="ECO:0000313" key="2">
    <source>
        <dbReference type="Proteomes" id="UP000029868"/>
    </source>
</evidence>